<feature type="domain" description="SGNH hydrolase-type esterase" evidence="2">
    <location>
        <begin position="40"/>
        <end position="221"/>
    </location>
</feature>
<dbReference type="Gene3D" id="3.40.50.1110">
    <property type="entry name" value="SGNH hydrolase"/>
    <property type="match status" value="1"/>
</dbReference>
<dbReference type="SUPFAM" id="SSF52266">
    <property type="entry name" value="SGNH hydrolase"/>
    <property type="match status" value="1"/>
</dbReference>
<proteinExistence type="predicted"/>
<dbReference type="EMBL" id="FOPC01000013">
    <property type="protein sequence ID" value="SFH01136.1"/>
    <property type="molecule type" value="Genomic_DNA"/>
</dbReference>
<keyword evidence="1" id="KW-0732">Signal</keyword>
<dbReference type="STRING" id="435880.SAMN04487988_11311"/>
<evidence type="ECO:0000256" key="1">
    <source>
        <dbReference type="SAM" id="SignalP"/>
    </source>
</evidence>
<feature type="signal peptide" evidence="1">
    <location>
        <begin position="1"/>
        <end position="22"/>
    </location>
</feature>
<dbReference type="GO" id="GO:0016788">
    <property type="term" value="F:hydrolase activity, acting on ester bonds"/>
    <property type="evidence" value="ECO:0007669"/>
    <property type="project" value="UniProtKB-ARBA"/>
</dbReference>
<accession>A0A1I2WL92</accession>
<dbReference type="Proteomes" id="UP000199642">
    <property type="component" value="Unassembled WGS sequence"/>
</dbReference>
<evidence type="ECO:0000259" key="2">
    <source>
        <dbReference type="Pfam" id="PF13472"/>
    </source>
</evidence>
<dbReference type="InterPro" id="IPR013830">
    <property type="entry name" value="SGNH_hydro"/>
</dbReference>
<dbReference type="AlphaFoldDB" id="A0A1I2WL92"/>
<dbReference type="Pfam" id="PF13472">
    <property type="entry name" value="Lipase_GDSL_2"/>
    <property type="match status" value="1"/>
</dbReference>
<evidence type="ECO:0000313" key="3">
    <source>
        <dbReference type="EMBL" id="SFH01136.1"/>
    </source>
</evidence>
<name>A0A1I2WL92_9BACT</name>
<evidence type="ECO:0000313" key="4">
    <source>
        <dbReference type="Proteomes" id="UP000199642"/>
    </source>
</evidence>
<dbReference type="InterPro" id="IPR036514">
    <property type="entry name" value="SGNH_hydro_sf"/>
</dbReference>
<dbReference type="OrthoDB" id="158267at2"/>
<dbReference type="RefSeq" id="WP_092793435.1">
    <property type="nucleotide sequence ID" value="NZ_FOPC01000013.1"/>
</dbReference>
<protein>
    <submittedName>
        <fullName evidence="3">Lysophospholipase L1</fullName>
    </submittedName>
</protein>
<keyword evidence="4" id="KW-1185">Reference proteome</keyword>
<feature type="chain" id="PRO_5011641351" evidence="1">
    <location>
        <begin position="23"/>
        <end position="239"/>
    </location>
</feature>
<dbReference type="CDD" id="cd01832">
    <property type="entry name" value="SGNH_hydrolase_like_1"/>
    <property type="match status" value="1"/>
</dbReference>
<organism evidence="3 4">
    <name type="scientific">Algoriphagus hitonicola</name>
    <dbReference type="NCBI Taxonomy" id="435880"/>
    <lineage>
        <taxon>Bacteria</taxon>
        <taxon>Pseudomonadati</taxon>
        <taxon>Bacteroidota</taxon>
        <taxon>Cytophagia</taxon>
        <taxon>Cytophagales</taxon>
        <taxon>Cyclobacteriaceae</taxon>
        <taxon>Algoriphagus</taxon>
    </lineage>
</organism>
<gene>
    <name evidence="3" type="ORF">SAMN04487988_11311</name>
</gene>
<sequence length="239" mass="26923">MILNTFIPFVLSAVFACSSPQANTTIEQQNMQDRPLTYLALGDSYTIGEGVEEADRYPNQLIKRLNTSTERTWSDPEIIAKTGWTVEELEEGILDAAPTGEPYNLVTLLIGVNNQYRGRPIDDFQKEFEQMLLRAIGFAGNLPNHVFVLSIPDWGVTPFAAEKGSDVEKVKSEIDAFNAAKKEVCRKYGVAFIEITEEYRQIGGLPEMVVEDQLHPSAQVYSRWTEKLLAEVLKIYQNN</sequence>
<reference evidence="4" key="1">
    <citation type="submission" date="2016-10" db="EMBL/GenBank/DDBJ databases">
        <authorList>
            <person name="Varghese N."/>
            <person name="Submissions S."/>
        </authorList>
    </citation>
    <scope>NUCLEOTIDE SEQUENCE [LARGE SCALE GENOMIC DNA]</scope>
    <source>
        <strain evidence="4">DSM 19315</strain>
    </source>
</reference>